<proteinExistence type="predicted"/>
<protein>
    <submittedName>
        <fullName evidence="1">Uncharacterized protein</fullName>
    </submittedName>
</protein>
<evidence type="ECO:0000313" key="2">
    <source>
        <dbReference type="Proteomes" id="UP000538147"/>
    </source>
</evidence>
<gene>
    <name evidence="1" type="ORF">FHS79_003331</name>
</gene>
<evidence type="ECO:0000313" key="1">
    <source>
        <dbReference type="EMBL" id="MBB6229130.1"/>
    </source>
</evidence>
<keyword evidence="2" id="KW-1185">Reference proteome</keyword>
<organism evidence="1 2">
    <name type="scientific">Polymorphobacter multimanifer</name>
    <dbReference type="NCBI Taxonomy" id="1070431"/>
    <lineage>
        <taxon>Bacteria</taxon>
        <taxon>Pseudomonadati</taxon>
        <taxon>Pseudomonadota</taxon>
        <taxon>Alphaproteobacteria</taxon>
        <taxon>Sphingomonadales</taxon>
        <taxon>Sphingosinicellaceae</taxon>
        <taxon>Polymorphobacter</taxon>
    </lineage>
</organism>
<accession>A0A841L9M7</accession>
<sequence>MAGNKHRGPTLDSFLEKEGVLGEFQAKAIEEVRADSITNKDDDFELIRGTGNVYADLGMKNPEERQRRVIEASGDASKNRK</sequence>
<dbReference type="Proteomes" id="UP000538147">
    <property type="component" value="Unassembled WGS sequence"/>
</dbReference>
<dbReference type="AlphaFoldDB" id="A0A841L9M7"/>
<reference evidence="1 2" key="1">
    <citation type="submission" date="2020-08" db="EMBL/GenBank/DDBJ databases">
        <title>Genomic Encyclopedia of Type Strains, Phase IV (KMG-IV): sequencing the most valuable type-strain genomes for metagenomic binning, comparative biology and taxonomic classification.</title>
        <authorList>
            <person name="Goeker M."/>
        </authorList>
    </citation>
    <scope>NUCLEOTIDE SEQUENCE [LARGE SCALE GENOMIC DNA]</scope>
    <source>
        <strain evidence="1 2">DSM 102189</strain>
    </source>
</reference>
<dbReference type="RefSeq" id="WP_243452962.1">
    <property type="nucleotide sequence ID" value="NZ_JACIIV010000033.1"/>
</dbReference>
<dbReference type="EMBL" id="JACIIV010000033">
    <property type="protein sequence ID" value="MBB6229130.1"/>
    <property type="molecule type" value="Genomic_DNA"/>
</dbReference>
<name>A0A841L9M7_9SPHN</name>
<comment type="caution">
    <text evidence="1">The sequence shown here is derived from an EMBL/GenBank/DDBJ whole genome shotgun (WGS) entry which is preliminary data.</text>
</comment>